<name>A0ABP0YFW7_9ROSI</name>
<dbReference type="EMBL" id="OZ021737">
    <property type="protein sequence ID" value="CAK9317888.1"/>
    <property type="molecule type" value="Genomic_DNA"/>
</dbReference>
<reference evidence="1 2" key="1">
    <citation type="submission" date="2024-03" db="EMBL/GenBank/DDBJ databases">
        <authorList>
            <person name="Gkanogiannis A."/>
            <person name="Becerra Lopez-Lavalle L."/>
        </authorList>
    </citation>
    <scope>NUCLEOTIDE SEQUENCE [LARGE SCALE GENOMIC DNA]</scope>
</reference>
<protein>
    <submittedName>
        <fullName evidence="1">Uncharacterized protein</fullName>
    </submittedName>
</protein>
<accession>A0ABP0YFW7</accession>
<proteinExistence type="predicted"/>
<organism evidence="1 2">
    <name type="scientific">Citrullus colocynthis</name>
    <name type="common">colocynth</name>
    <dbReference type="NCBI Taxonomy" id="252529"/>
    <lineage>
        <taxon>Eukaryota</taxon>
        <taxon>Viridiplantae</taxon>
        <taxon>Streptophyta</taxon>
        <taxon>Embryophyta</taxon>
        <taxon>Tracheophyta</taxon>
        <taxon>Spermatophyta</taxon>
        <taxon>Magnoliopsida</taxon>
        <taxon>eudicotyledons</taxon>
        <taxon>Gunneridae</taxon>
        <taxon>Pentapetalae</taxon>
        <taxon>rosids</taxon>
        <taxon>fabids</taxon>
        <taxon>Cucurbitales</taxon>
        <taxon>Cucurbitaceae</taxon>
        <taxon>Benincaseae</taxon>
        <taxon>Citrullus</taxon>
    </lineage>
</organism>
<dbReference type="Proteomes" id="UP001642487">
    <property type="component" value="Chromosome 3"/>
</dbReference>
<evidence type="ECO:0000313" key="2">
    <source>
        <dbReference type="Proteomes" id="UP001642487"/>
    </source>
</evidence>
<evidence type="ECO:0000313" key="1">
    <source>
        <dbReference type="EMBL" id="CAK9317888.1"/>
    </source>
</evidence>
<sequence length="77" mass="8447">MGFAIAEEKSSFYSFILNESLSIYQIPKKPIDPISLYIIWLLNLLGRQIAYPVEVQLGLGEAIECALSSPSANSNVA</sequence>
<gene>
    <name evidence="1" type="ORF">CITCOLO1_LOCUS9839</name>
</gene>
<keyword evidence="2" id="KW-1185">Reference proteome</keyword>